<comment type="caution">
    <text evidence="1">The sequence shown here is derived from an EMBL/GenBank/DDBJ whole genome shotgun (WGS) entry which is preliminary data.</text>
</comment>
<dbReference type="EMBL" id="PVXL01000078">
    <property type="protein sequence ID" value="PRR68979.1"/>
    <property type="molecule type" value="Genomic_DNA"/>
</dbReference>
<name>A0A9X7P4V3_9FIRM</name>
<evidence type="ECO:0000313" key="1">
    <source>
        <dbReference type="EMBL" id="PRR68979.1"/>
    </source>
</evidence>
<accession>A0A9X7P4V3</accession>
<organism evidence="1 2">
    <name type="scientific">Neomoorella stamsii</name>
    <dbReference type="NCBI Taxonomy" id="1266720"/>
    <lineage>
        <taxon>Bacteria</taxon>
        <taxon>Bacillati</taxon>
        <taxon>Bacillota</taxon>
        <taxon>Clostridia</taxon>
        <taxon>Neomoorellales</taxon>
        <taxon>Neomoorellaceae</taxon>
        <taxon>Neomoorella</taxon>
    </lineage>
</organism>
<gene>
    <name evidence="1" type="ORF">MOST_32610</name>
</gene>
<protein>
    <submittedName>
        <fullName evidence="1">Uncharacterized protein</fullName>
    </submittedName>
</protein>
<dbReference type="RefSeq" id="WP_129588710.1">
    <property type="nucleotide sequence ID" value="NZ_PVXL01000078.1"/>
</dbReference>
<keyword evidence="2" id="KW-1185">Reference proteome</keyword>
<dbReference type="Proteomes" id="UP000239430">
    <property type="component" value="Unassembled WGS sequence"/>
</dbReference>
<sequence length="102" mass="10907">MGVGGGVRTVAPQGITEAQKPVLTAAQKQALEKVYYAVPELKELSVQDVADEGGKAWFVMLGKRTPGTEGGIQGAYALRLPAISIDSTGKPGNKRRRRLEDR</sequence>
<evidence type="ECO:0000313" key="2">
    <source>
        <dbReference type="Proteomes" id="UP000239430"/>
    </source>
</evidence>
<dbReference type="AlphaFoldDB" id="A0A9X7P4V3"/>
<reference evidence="1 2" key="1">
    <citation type="submission" date="2018-03" db="EMBL/GenBank/DDBJ databases">
        <title>Genome sequence of Moorella stamsii DSM 26217.</title>
        <authorList>
            <person name="Poehlein A."/>
            <person name="Daniel R."/>
        </authorList>
    </citation>
    <scope>NUCLEOTIDE SEQUENCE [LARGE SCALE GENOMIC DNA]</scope>
    <source>
        <strain evidence="2">DSM 26217</strain>
    </source>
</reference>
<proteinExistence type="predicted"/>